<dbReference type="EMBL" id="ABJB010042891">
    <property type="status" value="NOT_ANNOTATED_CDS"/>
    <property type="molecule type" value="Genomic_DNA"/>
</dbReference>
<dbReference type="EMBL" id="ABJB010785274">
    <property type="status" value="NOT_ANNOTATED_CDS"/>
    <property type="molecule type" value="Genomic_DNA"/>
</dbReference>
<evidence type="ECO:0000313" key="8">
    <source>
        <dbReference type="Proteomes" id="UP000001555"/>
    </source>
</evidence>
<evidence type="ECO:0000256" key="4">
    <source>
        <dbReference type="ARBA" id="ARBA00022679"/>
    </source>
</evidence>
<name>B7PPW1_IXOSC</name>
<gene>
    <name evidence="6" type="ORF">IscW_ISCW006370</name>
</gene>
<proteinExistence type="inferred from homology"/>
<comment type="similarity">
    <text evidence="2">Belongs to the glutaminyl-peptide cyclotransferase family.</text>
</comment>
<dbReference type="STRING" id="6945.B7PPW1"/>
<dbReference type="HOGENOM" id="CLU_1010357_0_0_1"/>
<dbReference type="SUPFAM" id="SSF53187">
    <property type="entry name" value="Zn-dependent exopeptidases"/>
    <property type="match status" value="1"/>
</dbReference>
<evidence type="ECO:0000256" key="5">
    <source>
        <dbReference type="ARBA" id="ARBA00023315"/>
    </source>
</evidence>
<evidence type="ECO:0000256" key="2">
    <source>
        <dbReference type="ARBA" id="ARBA00006014"/>
    </source>
</evidence>
<comment type="catalytic activity">
    <reaction evidence="1">
        <text>N-terminal L-glutaminyl-[peptide] = N-terminal 5-oxo-L-prolyl-[peptide] + NH4(+)</text>
        <dbReference type="Rhea" id="RHEA:23652"/>
        <dbReference type="Rhea" id="RHEA-COMP:11736"/>
        <dbReference type="Rhea" id="RHEA-COMP:11846"/>
        <dbReference type="ChEBI" id="CHEBI:28938"/>
        <dbReference type="ChEBI" id="CHEBI:64722"/>
        <dbReference type="ChEBI" id="CHEBI:87215"/>
        <dbReference type="EC" id="2.3.2.5"/>
    </reaction>
</comment>
<dbReference type="VEuPathDB" id="VectorBase:ISCP_038093"/>
<evidence type="ECO:0000313" key="7">
    <source>
        <dbReference type="EnsemblMetazoa" id="ISCW006370-PA"/>
    </source>
</evidence>
<dbReference type="PANTHER" id="PTHR12283:SF6">
    <property type="entry name" value="GLUTAMINYL-PEPTIDE CYCLOTRANSFERASE-RELATED"/>
    <property type="match status" value="1"/>
</dbReference>
<keyword evidence="8" id="KW-1185">Reference proteome</keyword>
<organism>
    <name type="scientific">Ixodes scapularis</name>
    <name type="common">Black-legged tick</name>
    <name type="synonym">Deer tick</name>
    <dbReference type="NCBI Taxonomy" id="6945"/>
    <lineage>
        <taxon>Eukaryota</taxon>
        <taxon>Metazoa</taxon>
        <taxon>Ecdysozoa</taxon>
        <taxon>Arthropoda</taxon>
        <taxon>Chelicerata</taxon>
        <taxon>Arachnida</taxon>
        <taxon>Acari</taxon>
        <taxon>Parasitiformes</taxon>
        <taxon>Ixodida</taxon>
        <taxon>Ixodoidea</taxon>
        <taxon>Ixodidae</taxon>
        <taxon>Ixodinae</taxon>
        <taxon>Ixodes</taxon>
    </lineage>
</organism>
<keyword evidence="4" id="KW-0808">Transferase</keyword>
<reference evidence="7" key="2">
    <citation type="submission" date="2020-05" db="UniProtKB">
        <authorList>
            <consortium name="EnsemblMetazoa"/>
        </authorList>
    </citation>
    <scope>IDENTIFICATION</scope>
    <source>
        <strain evidence="7">wikel</strain>
    </source>
</reference>
<evidence type="ECO:0000256" key="1">
    <source>
        <dbReference type="ARBA" id="ARBA00000001"/>
    </source>
</evidence>
<dbReference type="InterPro" id="IPR040234">
    <property type="entry name" value="QC/QCL"/>
</dbReference>
<reference evidence="6 8" key="1">
    <citation type="submission" date="2008-03" db="EMBL/GenBank/DDBJ databases">
        <title>Annotation of Ixodes scapularis.</title>
        <authorList>
            <consortium name="Ixodes scapularis Genome Project Consortium"/>
            <person name="Caler E."/>
            <person name="Hannick L.I."/>
            <person name="Bidwell S."/>
            <person name="Joardar V."/>
            <person name="Thiagarajan M."/>
            <person name="Amedeo P."/>
            <person name="Galinsky K.J."/>
            <person name="Schobel S."/>
            <person name="Inman J."/>
            <person name="Hostetler J."/>
            <person name="Miller J."/>
            <person name="Hammond M."/>
            <person name="Megy K."/>
            <person name="Lawson D."/>
            <person name="Kodira C."/>
            <person name="Sutton G."/>
            <person name="Meyer J."/>
            <person name="Hill C.A."/>
            <person name="Birren B."/>
            <person name="Nene V."/>
            <person name="Collins F."/>
            <person name="Alarcon-Chaidez F."/>
            <person name="Wikel S."/>
            <person name="Strausberg R."/>
        </authorList>
    </citation>
    <scope>NUCLEOTIDE SEQUENCE [LARGE SCALE GENOMIC DNA]</scope>
    <source>
        <strain evidence="8">Wikel</strain>
        <strain evidence="6">Wikel colony</strain>
    </source>
</reference>
<dbReference type="PANTHER" id="PTHR12283">
    <property type="entry name" value="GLUTAMINYL-PEPTIDE CYCLOTRANSFERASE"/>
    <property type="match status" value="1"/>
</dbReference>
<dbReference type="InParanoid" id="B7PPW1"/>
<accession>B7PPW1</accession>
<dbReference type="VEuPathDB" id="VectorBase:ISCP_014965"/>
<dbReference type="PaxDb" id="6945-B7PPW1"/>
<keyword evidence="5" id="KW-0012">Acyltransferase</keyword>
<feature type="non-terminal residue" evidence="6">
    <location>
        <position position="276"/>
    </location>
</feature>
<dbReference type="EMBL" id="ABJB010578647">
    <property type="status" value="NOT_ANNOTATED_CDS"/>
    <property type="molecule type" value="Genomic_DNA"/>
</dbReference>
<dbReference type="OrthoDB" id="3907302at2759"/>
<dbReference type="EnsemblMetazoa" id="ISCW006370-RA">
    <property type="protein sequence ID" value="ISCW006370-PA"/>
    <property type="gene ID" value="ISCW006370"/>
</dbReference>
<dbReference type="VEuPathDB" id="VectorBase:ISCW006370"/>
<dbReference type="VEuPathDB" id="VectorBase:ISCI006370"/>
<sequence>MKKAPETRNEAMISDGMERTHVQRRAWIIENPRTVKEVLDLYPALEVKEEVLHEFFRMTQVHAEKEVANFFDKKGERVRALAQGKLKQKTGASALAYSCGITSPAMDVVKSLAALLKDSPASLIEKYIANTLKNLGWNVELDSFGDNTPLGARNFSNVIATHNPDACYRLVLACHYDSKKDGVTVQLIFFDGEEALVEWTSTDSLYGSRHLAEKWAKERVSQESLEGCVAQHPVTHQLDRMESMALLDLLGASGPTFYSYFENTKPLFLRLFDIGK</sequence>
<evidence type="ECO:0000256" key="3">
    <source>
        <dbReference type="ARBA" id="ARBA00012012"/>
    </source>
</evidence>
<dbReference type="Gene3D" id="3.40.630.10">
    <property type="entry name" value="Zn peptidases"/>
    <property type="match status" value="2"/>
</dbReference>
<dbReference type="EMBL" id="DS761150">
    <property type="protein sequence ID" value="EEC08633.1"/>
    <property type="molecule type" value="Genomic_DNA"/>
</dbReference>
<dbReference type="AlphaFoldDB" id="B7PPW1"/>
<dbReference type="GO" id="GO:0016603">
    <property type="term" value="F:glutaminyl-peptide cyclotransferase activity"/>
    <property type="evidence" value="ECO:0007669"/>
    <property type="project" value="UniProtKB-EC"/>
</dbReference>
<evidence type="ECO:0000313" key="6">
    <source>
        <dbReference type="EMBL" id="EEC08633.1"/>
    </source>
</evidence>
<protein>
    <recommendedName>
        <fullName evidence="3">glutaminyl-peptide cyclotransferase</fullName>
        <ecNumber evidence="3">2.3.2.5</ecNumber>
    </recommendedName>
</protein>
<dbReference type="EC" id="2.3.2.5" evidence="3"/>
<dbReference type="Proteomes" id="UP000001555">
    <property type="component" value="Unassembled WGS sequence"/>
</dbReference>